<dbReference type="eggNOG" id="COG0168">
    <property type="taxonomic scope" value="Bacteria"/>
</dbReference>
<evidence type="ECO:0000313" key="10">
    <source>
        <dbReference type="Proteomes" id="UP000027337"/>
    </source>
</evidence>
<dbReference type="Proteomes" id="UP000027337">
    <property type="component" value="Unassembled WGS sequence"/>
</dbReference>
<evidence type="ECO:0000256" key="2">
    <source>
        <dbReference type="ARBA" id="ARBA00022448"/>
    </source>
</evidence>
<accession>A0A061SXZ1</accession>
<dbReference type="InterPro" id="IPR003445">
    <property type="entry name" value="Cat_transpt"/>
</dbReference>
<dbReference type="GO" id="GO:0008324">
    <property type="term" value="F:monoatomic cation transmembrane transporter activity"/>
    <property type="evidence" value="ECO:0007669"/>
    <property type="project" value="InterPro"/>
</dbReference>
<dbReference type="PANTHER" id="PTHR32024:SF3">
    <property type="entry name" value="TRK SYSTEM POTASSIUM UPTAKE PROTEIN"/>
    <property type="match status" value="1"/>
</dbReference>
<name>A0A061SXZ1_9RHOB</name>
<keyword evidence="4 8" id="KW-0812">Transmembrane</keyword>
<organism evidence="9 10">
    <name type="scientific">Sulfitobacter mediterraneus</name>
    <dbReference type="NCBI Taxonomy" id="83219"/>
    <lineage>
        <taxon>Bacteria</taxon>
        <taxon>Pseudomonadati</taxon>
        <taxon>Pseudomonadota</taxon>
        <taxon>Alphaproteobacteria</taxon>
        <taxon>Rhodobacterales</taxon>
        <taxon>Roseobacteraceae</taxon>
        <taxon>Sulfitobacter</taxon>
    </lineage>
</organism>
<dbReference type="PANTHER" id="PTHR32024">
    <property type="entry name" value="TRK SYSTEM POTASSIUM UPTAKE PROTEIN TRKG-RELATED"/>
    <property type="match status" value="1"/>
</dbReference>
<evidence type="ECO:0000256" key="8">
    <source>
        <dbReference type="SAM" id="Phobius"/>
    </source>
</evidence>
<evidence type="ECO:0000256" key="3">
    <source>
        <dbReference type="ARBA" id="ARBA00022475"/>
    </source>
</evidence>
<evidence type="ECO:0000256" key="5">
    <source>
        <dbReference type="ARBA" id="ARBA00022989"/>
    </source>
</evidence>
<reference evidence="9 10" key="1">
    <citation type="journal article" date="2014" name="Genome Announc.">
        <title>Draft Genome Sequences of Two Isolates of the Roseobacter Group, Sulfitobacter sp. Strains 3SOLIMAR09 and 1FIGIMAR09, from Harbors of Mallorca Island (Mediterranean Sea).</title>
        <authorList>
            <person name="Mas-Llado M."/>
            <person name="Pina-Villalonga J.M."/>
            <person name="Brunet-Galmes I."/>
            <person name="Nogales B."/>
            <person name="Bosch R."/>
        </authorList>
    </citation>
    <scope>NUCLEOTIDE SEQUENCE [LARGE SCALE GENOMIC DNA]</scope>
    <source>
        <strain evidence="9 10">1FIGIMAR09</strain>
    </source>
</reference>
<comment type="caution">
    <text evidence="9">The sequence shown here is derived from an EMBL/GenBank/DDBJ whole genome shotgun (WGS) entry which is preliminary data.</text>
</comment>
<evidence type="ECO:0000256" key="4">
    <source>
        <dbReference type="ARBA" id="ARBA00022692"/>
    </source>
</evidence>
<sequence>MSFFMFFVVTMGLVAVALSMTGLDFVTSVSGAAAALANIGPGLGDIIGPSGNFGSLNDTAKWILTAAMLIGRLELMAVYVILTVKFWRA</sequence>
<gene>
    <name evidence="9" type="ORF">PM02_02110</name>
</gene>
<protein>
    <submittedName>
        <fullName evidence="9">Uncharacterized protein</fullName>
    </submittedName>
</protein>
<keyword evidence="3" id="KW-1003">Cell membrane</keyword>
<keyword evidence="7 8" id="KW-0472">Membrane</keyword>
<dbReference type="STRING" id="83219.PM02_02110"/>
<evidence type="ECO:0000256" key="1">
    <source>
        <dbReference type="ARBA" id="ARBA00004651"/>
    </source>
</evidence>
<dbReference type="Pfam" id="PF02386">
    <property type="entry name" value="TrkH"/>
    <property type="match status" value="1"/>
</dbReference>
<evidence type="ECO:0000313" key="9">
    <source>
        <dbReference type="EMBL" id="KAJ05020.1"/>
    </source>
</evidence>
<dbReference type="GO" id="GO:0005886">
    <property type="term" value="C:plasma membrane"/>
    <property type="evidence" value="ECO:0007669"/>
    <property type="project" value="UniProtKB-SubCell"/>
</dbReference>
<keyword evidence="2" id="KW-0813">Transport</keyword>
<dbReference type="AlphaFoldDB" id="A0A061SXZ1"/>
<dbReference type="GO" id="GO:0030001">
    <property type="term" value="P:metal ion transport"/>
    <property type="evidence" value="ECO:0007669"/>
    <property type="project" value="UniProtKB-ARBA"/>
</dbReference>
<dbReference type="EMBL" id="JEMU01000001">
    <property type="protein sequence ID" value="KAJ05020.1"/>
    <property type="molecule type" value="Genomic_DNA"/>
</dbReference>
<comment type="subcellular location">
    <subcellularLocation>
        <location evidence="1">Cell membrane</location>
        <topology evidence="1">Multi-pass membrane protein</topology>
    </subcellularLocation>
</comment>
<feature type="transmembrane region" description="Helical" evidence="8">
    <location>
        <begin position="61"/>
        <end position="82"/>
    </location>
</feature>
<keyword evidence="5 8" id="KW-1133">Transmembrane helix</keyword>
<evidence type="ECO:0000256" key="7">
    <source>
        <dbReference type="ARBA" id="ARBA00023136"/>
    </source>
</evidence>
<keyword evidence="6" id="KW-0406">Ion transport</keyword>
<proteinExistence type="predicted"/>
<keyword evidence="10" id="KW-1185">Reference proteome</keyword>
<evidence type="ECO:0000256" key="6">
    <source>
        <dbReference type="ARBA" id="ARBA00023065"/>
    </source>
</evidence>